<evidence type="ECO:0000313" key="3">
    <source>
        <dbReference type="EMBL" id="OGW98979.1"/>
    </source>
</evidence>
<feature type="transmembrane region" description="Helical" evidence="1">
    <location>
        <begin position="65"/>
        <end position="84"/>
    </location>
</feature>
<dbReference type="InterPro" id="IPR011499">
    <property type="entry name" value="Lipid_A_biosynth_N"/>
</dbReference>
<dbReference type="Pfam" id="PF07578">
    <property type="entry name" value="LAB_N"/>
    <property type="match status" value="1"/>
</dbReference>
<dbReference type="EMBL" id="MHFR01000018">
    <property type="protein sequence ID" value="OGW98979.1"/>
    <property type="molecule type" value="Genomic_DNA"/>
</dbReference>
<evidence type="ECO:0000259" key="2">
    <source>
        <dbReference type="SMART" id="SM01259"/>
    </source>
</evidence>
<keyword evidence="1" id="KW-1133">Transmembrane helix</keyword>
<evidence type="ECO:0000313" key="4">
    <source>
        <dbReference type="Proteomes" id="UP000178187"/>
    </source>
</evidence>
<proteinExistence type="predicted"/>
<dbReference type="GO" id="GO:0016020">
    <property type="term" value="C:membrane"/>
    <property type="evidence" value="ECO:0007669"/>
    <property type="project" value="GOC"/>
</dbReference>
<evidence type="ECO:0000256" key="1">
    <source>
        <dbReference type="SAM" id="Phobius"/>
    </source>
</evidence>
<feature type="transmembrane region" description="Helical" evidence="1">
    <location>
        <begin position="6"/>
        <end position="26"/>
    </location>
</feature>
<protein>
    <recommendedName>
        <fullName evidence="2">Lipid A biosynthesis N-terminal domain-containing protein</fullName>
    </recommendedName>
</protein>
<accession>A0A1G1L267</accession>
<dbReference type="Proteomes" id="UP000178187">
    <property type="component" value="Unassembled WGS sequence"/>
</dbReference>
<keyword evidence="1" id="KW-0812">Transmembrane</keyword>
<dbReference type="SMART" id="SM01259">
    <property type="entry name" value="LAB_N"/>
    <property type="match status" value="1"/>
</dbReference>
<reference evidence="3 4" key="1">
    <citation type="journal article" date="2016" name="Nat. Commun.">
        <title>Thousands of microbial genomes shed light on interconnected biogeochemical processes in an aquifer system.</title>
        <authorList>
            <person name="Anantharaman K."/>
            <person name="Brown C.T."/>
            <person name="Hug L.A."/>
            <person name="Sharon I."/>
            <person name="Castelle C.J."/>
            <person name="Probst A.J."/>
            <person name="Thomas B.C."/>
            <person name="Singh A."/>
            <person name="Wilkins M.J."/>
            <person name="Karaoz U."/>
            <person name="Brodie E.L."/>
            <person name="Williams K.H."/>
            <person name="Hubbard S.S."/>
            <person name="Banfield J.F."/>
        </authorList>
    </citation>
    <scope>NUCLEOTIDE SEQUENCE [LARGE SCALE GENOMIC DNA]</scope>
</reference>
<sequence length="95" mass="11118">MEISADQWWIIFGLLGQFLFFMRFVVQWIQSERKKESVIPVSFWYLGVGGAGILFFYALHNHDPVFSIGCFISVFIYARNLQLIKRKKPVKSLQA</sequence>
<gene>
    <name evidence="3" type="ORF">A3G33_06525</name>
</gene>
<dbReference type="AlphaFoldDB" id="A0A1G1L267"/>
<comment type="caution">
    <text evidence="3">The sequence shown here is derived from an EMBL/GenBank/DDBJ whole genome shotgun (WGS) entry which is preliminary data.</text>
</comment>
<dbReference type="GO" id="GO:0009245">
    <property type="term" value="P:lipid A biosynthetic process"/>
    <property type="evidence" value="ECO:0007669"/>
    <property type="project" value="InterPro"/>
</dbReference>
<dbReference type="GO" id="GO:0008915">
    <property type="term" value="F:lipid-A-disaccharide synthase activity"/>
    <property type="evidence" value="ECO:0007669"/>
    <property type="project" value="InterPro"/>
</dbReference>
<feature type="domain" description="Lipid A biosynthesis N-terminal" evidence="2">
    <location>
        <begin position="12"/>
        <end position="83"/>
    </location>
</feature>
<feature type="transmembrane region" description="Helical" evidence="1">
    <location>
        <begin position="38"/>
        <end position="59"/>
    </location>
</feature>
<organism evidence="3 4">
    <name type="scientific">Candidatus Danuiimicrobium aquiferis</name>
    <dbReference type="NCBI Taxonomy" id="1801832"/>
    <lineage>
        <taxon>Bacteria</taxon>
        <taxon>Pseudomonadati</taxon>
        <taxon>Candidatus Omnitrophota</taxon>
        <taxon>Candidatus Danuiimicrobium</taxon>
    </lineage>
</organism>
<keyword evidence="1" id="KW-0472">Membrane</keyword>
<name>A0A1G1L267_9BACT</name>